<dbReference type="InterPro" id="IPR050546">
    <property type="entry name" value="Glycosyl_Hydrlase_16"/>
</dbReference>
<gene>
    <name evidence="4" type="ORF">HHL09_10835</name>
</gene>
<feature type="signal peptide" evidence="2">
    <location>
        <begin position="1"/>
        <end position="21"/>
    </location>
</feature>
<dbReference type="Gene3D" id="2.60.120.200">
    <property type="match status" value="1"/>
</dbReference>
<keyword evidence="5" id="KW-1185">Reference proteome</keyword>
<dbReference type="PROSITE" id="PS51762">
    <property type="entry name" value="GH16_2"/>
    <property type="match status" value="1"/>
</dbReference>
<proteinExistence type="inferred from homology"/>
<keyword evidence="4" id="KW-0378">Hydrolase</keyword>
<evidence type="ECO:0000256" key="1">
    <source>
        <dbReference type="ARBA" id="ARBA00006865"/>
    </source>
</evidence>
<dbReference type="EMBL" id="CP051774">
    <property type="protein sequence ID" value="QJE96257.1"/>
    <property type="molecule type" value="Genomic_DNA"/>
</dbReference>
<evidence type="ECO:0000313" key="4">
    <source>
        <dbReference type="EMBL" id="QJE96257.1"/>
    </source>
</evidence>
<dbReference type="GO" id="GO:0004553">
    <property type="term" value="F:hydrolase activity, hydrolyzing O-glycosyl compounds"/>
    <property type="evidence" value="ECO:0007669"/>
    <property type="project" value="InterPro"/>
</dbReference>
<dbReference type="GO" id="GO:0005975">
    <property type="term" value="P:carbohydrate metabolic process"/>
    <property type="evidence" value="ECO:0007669"/>
    <property type="project" value="InterPro"/>
</dbReference>
<accession>A0A858RHA4</accession>
<dbReference type="RefSeq" id="WP_169454658.1">
    <property type="nucleotide sequence ID" value="NZ_CP051774.1"/>
</dbReference>
<evidence type="ECO:0000259" key="3">
    <source>
        <dbReference type="PROSITE" id="PS51762"/>
    </source>
</evidence>
<evidence type="ECO:0000256" key="2">
    <source>
        <dbReference type="SAM" id="SignalP"/>
    </source>
</evidence>
<feature type="chain" id="PRO_5032877311" evidence="2">
    <location>
        <begin position="22"/>
        <end position="633"/>
    </location>
</feature>
<dbReference type="InterPro" id="IPR000757">
    <property type="entry name" value="Beta-glucanase-like"/>
</dbReference>
<reference evidence="4 5" key="1">
    <citation type="submission" date="2020-04" db="EMBL/GenBank/DDBJ databases">
        <title>Luteolibacter sp. G-1-1-1 isolated from soil.</title>
        <authorList>
            <person name="Dahal R.H."/>
        </authorList>
    </citation>
    <scope>NUCLEOTIDE SEQUENCE [LARGE SCALE GENOMIC DNA]</scope>
    <source>
        <strain evidence="4 5">G-1-1-1</strain>
    </source>
</reference>
<dbReference type="Pfam" id="PF00722">
    <property type="entry name" value="Glyco_hydro_16"/>
    <property type="match status" value="1"/>
</dbReference>
<dbReference type="PANTHER" id="PTHR10963:SF60">
    <property type="entry name" value="GRAM-NEGATIVE BACTERIA-BINDING PROTEIN 1-RELATED"/>
    <property type="match status" value="1"/>
</dbReference>
<dbReference type="AlphaFoldDB" id="A0A858RHA4"/>
<dbReference type="InterPro" id="IPR013320">
    <property type="entry name" value="ConA-like_dom_sf"/>
</dbReference>
<organism evidence="4 5">
    <name type="scientific">Luteolibacter luteus</name>
    <dbReference type="NCBI Taxonomy" id="2728835"/>
    <lineage>
        <taxon>Bacteria</taxon>
        <taxon>Pseudomonadati</taxon>
        <taxon>Verrucomicrobiota</taxon>
        <taxon>Verrucomicrobiia</taxon>
        <taxon>Verrucomicrobiales</taxon>
        <taxon>Verrucomicrobiaceae</taxon>
        <taxon>Luteolibacter</taxon>
    </lineage>
</organism>
<dbReference type="Proteomes" id="UP000501812">
    <property type="component" value="Chromosome"/>
</dbReference>
<dbReference type="SUPFAM" id="SSF49899">
    <property type="entry name" value="Concanavalin A-like lectins/glucanases"/>
    <property type="match status" value="1"/>
</dbReference>
<keyword evidence="2" id="KW-0732">Signal</keyword>
<sequence>MKALPRLLLFVALLGLHASTADEKKVYLEFNNGQDRGGAEWIQAISVSSPAPRSEVKGEVTVKFHAKGMVAAKALCWQQPTKERPDAWGHDEDLTPGGITLDESGDGSFVFPAERFPNGPVNVRIFAESKEGKKDIYELQLFNLGGVKWNQGIPQKDPPGAKGLKRIFADDFDGPLSISNDGRGARYAAHKPRYGDFSGWGFSDVLGDGKPFAQTGTWLKIAARKDEASPKGRSGIISSVNMDGKGVWAKAPAYLECRFTAQSAPGTWPAFWTITHLDQGSNGDELDIVEAYGGNGTGHPNHPGYSIVTHPWGQKDADGKDKPHPNTVVRMMDLGGKSYWSSTFHTYAVSIGLEDTVYYFDDIEVFRHPTNEISKKYPHCFLINYAIGGISGWPIDLARYGEGTDMYVDYVRVYAKEEIPDYVLRPPGSEPEIKTRGIGLNFSVAGNAGTELAADDTAGAAGVSQTWWNNLAGASGKATTLKDSAGKAAEGVSVSWEVPGPDQASRSKTGREWGFSSGNLTMQRGYIQSGGKLEAKGVRYPRYDVHVYLNADDNGGSGKVTLQSSGRTETRHYKLGWHDGKFIESVGTTVETAAGGNHVVFRGQTAKDFTLEWEGNLGGGLTGTSGVQIVEVP</sequence>
<comment type="similarity">
    <text evidence="1">Belongs to the glycosyl hydrolase 16 family.</text>
</comment>
<protein>
    <submittedName>
        <fullName evidence="4">Family 16 glycosylhydrolase</fullName>
    </submittedName>
</protein>
<dbReference type="KEGG" id="luo:HHL09_10835"/>
<evidence type="ECO:0000313" key="5">
    <source>
        <dbReference type="Proteomes" id="UP000501812"/>
    </source>
</evidence>
<feature type="domain" description="GH16" evidence="3">
    <location>
        <begin position="147"/>
        <end position="419"/>
    </location>
</feature>
<dbReference type="PANTHER" id="PTHR10963">
    <property type="entry name" value="GLYCOSYL HYDROLASE-RELATED"/>
    <property type="match status" value="1"/>
</dbReference>
<name>A0A858RHA4_9BACT</name>